<keyword evidence="1" id="KW-1185">Reference proteome</keyword>
<organism evidence="2">
    <name type="scientific">Dissoconium aciculare CBS 342.82</name>
    <dbReference type="NCBI Taxonomy" id="1314786"/>
    <lineage>
        <taxon>Eukaryota</taxon>
        <taxon>Fungi</taxon>
        <taxon>Dikarya</taxon>
        <taxon>Ascomycota</taxon>
        <taxon>Pezizomycotina</taxon>
        <taxon>Dothideomycetes</taxon>
        <taxon>Dothideomycetidae</taxon>
        <taxon>Mycosphaerellales</taxon>
        <taxon>Dissoconiaceae</taxon>
        <taxon>Dissoconium</taxon>
    </lineage>
</organism>
<accession>A0A6J3MHH3</accession>
<name>A0A6J3MHH3_9PEZI</name>
<dbReference type="OrthoDB" id="3360032at2759"/>
<evidence type="ECO:0000313" key="1">
    <source>
        <dbReference type="Proteomes" id="UP000504637"/>
    </source>
</evidence>
<dbReference type="GeneID" id="54365019"/>
<evidence type="ECO:0008006" key="3">
    <source>
        <dbReference type="Google" id="ProtNLM"/>
    </source>
</evidence>
<gene>
    <name evidence="2" type="ORF">K489DRAFT_406090</name>
</gene>
<dbReference type="RefSeq" id="XP_033464426.1">
    <property type="nucleotide sequence ID" value="XM_033607219.1"/>
</dbReference>
<evidence type="ECO:0000313" key="2">
    <source>
        <dbReference type="RefSeq" id="XP_033464426.1"/>
    </source>
</evidence>
<reference evidence="2" key="3">
    <citation type="submission" date="2025-08" db="UniProtKB">
        <authorList>
            <consortium name="RefSeq"/>
        </authorList>
    </citation>
    <scope>IDENTIFICATION</scope>
    <source>
        <strain evidence="2">CBS 342.82</strain>
    </source>
</reference>
<dbReference type="AlphaFoldDB" id="A0A6J3MHH3"/>
<sequence>MFAAPPRHPFYSLPPELVLAIVDLLPPETFINFAFANYPLLHARGLAPALSKSRVLYITSQTRLSQLFPLLKIPAEIMLVIMGHLKPIDIMRFTVANYQDLERSGIAPPLTRETIHQLGSAIQNHAI</sequence>
<dbReference type="Proteomes" id="UP000504637">
    <property type="component" value="Unplaced"/>
</dbReference>
<reference evidence="2" key="2">
    <citation type="submission" date="2020-04" db="EMBL/GenBank/DDBJ databases">
        <authorList>
            <consortium name="NCBI Genome Project"/>
        </authorList>
    </citation>
    <scope>NUCLEOTIDE SEQUENCE</scope>
    <source>
        <strain evidence="2">CBS 342.82</strain>
    </source>
</reference>
<protein>
    <recommendedName>
        <fullName evidence="3">F-box domain-containing protein</fullName>
    </recommendedName>
</protein>
<reference evidence="2" key="1">
    <citation type="submission" date="2020-01" db="EMBL/GenBank/DDBJ databases">
        <authorList>
            <consortium name="DOE Joint Genome Institute"/>
            <person name="Haridas S."/>
            <person name="Albert R."/>
            <person name="Binder M."/>
            <person name="Bloem J."/>
            <person name="Labutti K."/>
            <person name="Salamov A."/>
            <person name="Andreopoulos B."/>
            <person name="Baker S.E."/>
            <person name="Barry K."/>
            <person name="Bills G."/>
            <person name="Bluhm B.H."/>
            <person name="Cannon C."/>
            <person name="Castanera R."/>
            <person name="Culley D.E."/>
            <person name="Daum C."/>
            <person name="Ezra D."/>
            <person name="Gonzalez J.B."/>
            <person name="Henrissat B."/>
            <person name="Kuo A."/>
            <person name="Liang C."/>
            <person name="Lipzen A."/>
            <person name="Lutzoni F."/>
            <person name="Magnuson J."/>
            <person name="Mondo S."/>
            <person name="Nolan M."/>
            <person name="Ohm R."/>
            <person name="Pangilinan J."/>
            <person name="Park H.-J."/>
            <person name="Ramirez L."/>
            <person name="Alfaro M."/>
            <person name="Sun H."/>
            <person name="Tritt A."/>
            <person name="Yoshinaga Y."/>
            <person name="Zwiers L.-H."/>
            <person name="Turgeon B.G."/>
            <person name="Goodwin S.B."/>
            <person name="Spatafora J.W."/>
            <person name="Crous P.W."/>
            <person name="Grigoriev I.V."/>
        </authorList>
    </citation>
    <scope>NUCLEOTIDE SEQUENCE</scope>
    <source>
        <strain evidence="2">CBS 342.82</strain>
    </source>
</reference>
<proteinExistence type="predicted"/>